<reference evidence="2 3" key="1">
    <citation type="submission" date="2020-04" db="EMBL/GenBank/DDBJ databases">
        <title>Genome sequence of Altibacter aquimarinus strain ALE3EI.</title>
        <authorList>
            <person name="Oh H.-M."/>
            <person name="Jang D."/>
        </authorList>
    </citation>
    <scope>NUCLEOTIDE SEQUENCE [LARGE SCALE GENOMIC DNA]</scope>
    <source>
        <strain evidence="2 3">ALE3EI</strain>
    </source>
</reference>
<dbReference type="EMBL" id="CP052909">
    <property type="protein sequence ID" value="QNJ98455.1"/>
    <property type="molecule type" value="Genomic_DNA"/>
</dbReference>
<feature type="chain" id="PRO_5029007872" description="Tetratricopeptide repeat protein" evidence="1">
    <location>
        <begin position="20"/>
        <end position="209"/>
    </location>
</feature>
<feature type="signal peptide" evidence="1">
    <location>
        <begin position="1"/>
        <end position="19"/>
    </location>
</feature>
<protein>
    <recommendedName>
        <fullName evidence="4">Tetratricopeptide repeat protein</fullName>
    </recommendedName>
</protein>
<evidence type="ECO:0008006" key="4">
    <source>
        <dbReference type="Google" id="ProtNLM"/>
    </source>
</evidence>
<keyword evidence="3" id="KW-1185">Reference proteome</keyword>
<name>A0A7G8PVT9_9FLAO</name>
<dbReference type="KEGG" id="alti:ALE3EI_1908"/>
<evidence type="ECO:0000256" key="1">
    <source>
        <dbReference type="SAM" id="SignalP"/>
    </source>
</evidence>
<organism evidence="2 3">
    <name type="scientific">Constantimarinum furrinae</name>
    <dbReference type="NCBI Taxonomy" id="2562285"/>
    <lineage>
        <taxon>Bacteria</taxon>
        <taxon>Pseudomonadati</taxon>
        <taxon>Bacteroidota</taxon>
        <taxon>Flavobacteriia</taxon>
        <taxon>Flavobacteriales</taxon>
        <taxon>Flavobacteriaceae</taxon>
        <taxon>Altibacter/Constantimarinum group</taxon>
        <taxon>Constantimarinum</taxon>
    </lineage>
</organism>
<gene>
    <name evidence="2" type="ORF">ALE3EI_1908</name>
</gene>
<evidence type="ECO:0000313" key="2">
    <source>
        <dbReference type="EMBL" id="QNJ98455.1"/>
    </source>
</evidence>
<accession>A0A7G8PVT9</accession>
<dbReference type="RefSeq" id="WP_186988115.1">
    <property type="nucleotide sequence ID" value="NZ_CP052909.1"/>
</dbReference>
<dbReference type="Gene3D" id="1.25.40.10">
    <property type="entry name" value="Tetratricopeptide repeat domain"/>
    <property type="match status" value="1"/>
</dbReference>
<sequence>MKNSILILCFLLFSASGMGQSKYQTGMQQAFELWGADKPWEAANLFERIAQAEPDNWLPSFYVAQINVLYSFSEKNKEKLTAQLNKARDFINDAKALSPNNPEILVLDAQWYTAWIVFDGQQYGMKYSQKTTQLYQEAKKIAPDNPRVVLGNAEWAIGSARFFGQPVDQFCGELERAVELFATFKPEGEFYPRGGGDHAREVLEANCKK</sequence>
<proteinExistence type="predicted"/>
<dbReference type="SUPFAM" id="SSF48452">
    <property type="entry name" value="TPR-like"/>
    <property type="match status" value="1"/>
</dbReference>
<dbReference type="InterPro" id="IPR011990">
    <property type="entry name" value="TPR-like_helical_dom_sf"/>
</dbReference>
<keyword evidence="1" id="KW-0732">Signal</keyword>
<dbReference type="AlphaFoldDB" id="A0A7G8PVT9"/>
<dbReference type="Proteomes" id="UP000515514">
    <property type="component" value="Chromosome"/>
</dbReference>
<evidence type="ECO:0000313" key="3">
    <source>
        <dbReference type="Proteomes" id="UP000515514"/>
    </source>
</evidence>